<dbReference type="AlphaFoldDB" id="A0A829QG47"/>
<proteinExistence type="predicted"/>
<organism evidence="1 2">
    <name type="scientific">Mycobacteroides abscessus 1948</name>
    <dbReference type="NCBI Taxonomy" id="1299323"/>
    <lineage>
        <taxon>Bacteria</taxon>
        <taxon>Bacillati</taxon>
        <taxon>Actinomycetota</taxon>
        <taxon>Actinomycetes</taxon>
        <taxon>Mycobacteriales</taxon>
        <taxon>Mycobacteriaceae</taxon>
        <taxon>Mycobacteroides</taxon>
        <taxon>Mycobacteroides abscessus</taxon>
    </lineage>
</organism>
<dbReference type="EMBL" id="JAOH01000002">
    <property type="protein sequence ID" value="EUA61791.1"/>
    <property type="molecule type" value="Genomic_DNA"/>
</dbReference>
<evidence type="ECO:0000313" key="1">
    <source>
        <dbReference type="EMBL" id="EUA61791.1"/>
    </source>
</evidence>
<comment type="caution">
    <text evidence="1">The sequence shown here is derived from an EMBL/GenBank/DDBJ whole genome shotgun (WGS) entry which is preliminary data.</text>
</comment>
<evidence type="ECO:0000313" key="2">
    <source>
        <dbReference type="Proteomes" id="UP000021210"/>
    </source>
</evidence>
<accession>A0A829QG47</accession>
<dbReference type="Proteomes" id="UP000021210">
    <property type="component" value="Unassembled WGS sequence"/>
</dbReference>
<name>A0A829QG47_9MYCO</name>
<sequence length="41" mass="4580">MSIGWSWSADLDTTTLYGLLRLRAEAFIVGQKLCLPGPRRS</sequence>
<protein>
    <submittedName>
        <fullName evidence="1">Uncharacterized protein</fullName>
    </submittedName>
</protein>
<gene>
    <name evidence="1" type="ORF">I542_1934</name>
</gene>
<reference evidence="1 2" key="1">
    <citation type="submission" date="2013-12" db="EMBL/GenBank/DDBJ databases">
        <authorList>
            <person name="Zelazny A."/>
            <person name="Olivier K."/>
            <person name="Holland S."/>
            <person name="Lenaerts A."/>
            <person name="Ordway D."/>
            <person name="DeGroote M.A."/>
            <person name="Parker T."/>
            <person name="Sizemore C."/>
            <person name="Tallon L.J."/>
            <person name="Sadzewicz L.K."/>
            <person name="Sengamalay N."/>
            <person name="Fraser C.M."/>
            <person name="Hine E."/>
            <person name="Shefchek K.A."/>
            <person name="Das S.P."/>
            <person name="Tettelin H."/>
        </authorList>
    </citation>
    <scope>NUCLEOTIDE SEQUENCE [LARGE SCALE GENOMIC DNA]</scope>
    <source>
        <strain evidence="1 2">1948</strain>
    </source>
</reference>